<comment type="caution">
    <text evidence="12">The sequence shown here is derived from an EMBL/GenBank/DDBJ whole genome shotgun (WGS) entry which is preliminary data.</text>
</comment>
<protein>
    <recommendedName>
        <fullName evidence="10">NAD(P)(+)--arginine ADP-ribosyltransferase</fullName>
        <ecNumber evidence="10">2.4.2.31</ecNumber>
    </recommendedName>
    <alternativeName>
        <fullName evidence="10">Mono(ADP-ribosyl)transferase</fullName>
    </alternativeName>
</protein>
<proteinExistence type="inferred from homology"/>
<dbReference type="Proteomes" id="UP000681722">
    <property type="component" value="Unassembled WGS sequence"/>
</dbReference>
<comment type="subcellular location">
    <subcellularLocation>
        <location evidence="1">Secreted</location>
    </subcellularLocation>
</comment>
<feature type="region of interest" description="Disordered" evidence="11">
    <location>
        <begin position="247"/>
        <end position="290"/>
    </location>
</feature>
<dbReference type="Gene3D" id="3.90.176.10">
    <property type="entry name" value="Toxin ADP-ribosyltransferase, Chain A, domain 1"/>
    <property type="match status" value="1"/>
</dbReference>
<evidence type="ECO:0000313" key="13">
    <source>
        <dbReference type="EMBL" id="CAF4288273.1"/>
    </source>
</evidence>
<dbReference type="EC" id="2.4.2.31" evidence="10"/>
<dbReference type="InterPro" id="IPR050999">
    <property type="entry name" value="ADP-ribosyltransferase_ARG"/>
</dbReference>
<dbReference type="InterPro" id="IPR000768">
    <property type="entry name" value="ART"/>
</dbReference>
<evidence type="ECO:0000256" key="1">
    <source>
        <dbReference type="ARBA" id="ARBA00004613"/>
    </source>
</evidence>
<name>A0A815KCU7_9BILA</name>
<sequence>MALKPADTHQRFTDVQYEPNKLLLPVSGYQNTPLVSLEQAIEPVKDLIDEDVSTKVYIAKRNCKTPKDGLTQDESASIQLYTMECDEHEQSLYYVLNKTLRMEDRKKLTVWFYYLKLLLTALWKLPCEKKIIYRGVNGNSSENFNFGDDVAWWGFSSCTESLNVLEAEEFLGKSGVRTLFNIECCNGKVIRNHSFYKAEDEVLLMPATQMVVVGKVSPAPGLYIIQMRELENPTVILLKPPFSKETGTPIHKSFQPKLSVTEPKAQAASDAEKAKKDRTDDKQTSTHYKPKQEDAVIVETKEISKQAKELVTKLKLNMTGPYLYLNHFENLSIKDAQAIADGIRVTTSAQHMYWMKPNKLSRESMVCVLEALKINHSIVSLTMSGGEIPDWLEIILEILLVNKTLKHLSIIEGAIKNDNQVKLIANALKEKKILTNLDLEKNQISDEGIGYLSELLNVNKRLKVVL</sequence>
<dbReference type="GO" id="GO:0090729">
    <property type="term" value="F:toxin activity"/>
    <property type="evidence" value="ECO:0007669"/>
    <property type="project" value="UniProtKB-KW"/>
</dbReference>
<keyword evidence="7" id="KW-0548">Nucleotidyltransferase</keyword>
<dbReference type="GO" id="GO:0106274">
    <property type="term" value="F:NAD+-protein-arginine ADP-ribosyltransferase activity"/>
    <property type="evidence" value="ECO:0007669"/>
    <property type="project" value="UniProtKB-EC"/>
</dbReference>
<evidence type="ECO:0000256" key="2">
    <source>
        <dbReference type="ARBA" id="ARBA00009558"/>
    </source>
</evidence>
<dbReference type="EMBL" id="CAJOBC010082561">
    <property type="protein sequence ID" value="CAF4288273.1"/>
    <property type="molecule type" value="Genomic_DNA"/>
</dbReference>
<comment type="catalytic activity">
    <reaction evidence="9 10">
        <text>L-arginyl-[protein] + NAD(+) = N(omega)-(ADP-D-ribosyl)-L-arginyl-[protein] + nicotinamide + H(+)</text>
        <dbReference type="Rhea" id="RHEA:19149"/>
        <dbReference type="Rhea" id="RHEA-COMP:10532"/>
        <dbReference type="Rhea" id="RHEA-COMP:15087"/>
        <dbReference type="ChEBI" id="CHEBI:15378"/>
        <dbReference type="ChEBI" id="CHEBI:17154"/>
        <dbReference type="ChEBI" id="CHEBI:29965"/>
        <dbReference type="ChEBI" id="CHEBI:57540"/>
        <dbReference type="ChEBI" id="CHEBI:142554"/>
        <dbReference type="EC" id="2.4.2.31"/>
    </reaction>
</comment>
<evidence type="ECO:0000256" key="7">
    <source>
        <dbReference type="ARBA" id="ARBA00022695"/>
    </source>
</evidence>
<organism evidence="12 14">
    <name type="scientific">Didymodactylos carnosus</name>
    <dbReference type="NCBI Taxonomy" id="1234261"/>
    <lineage>
        <taxon>Eukaryota</taxon>
        <taxon>Metazoa</taxon>
        <taxon>Spiralia</taxon>
        <taxon>Gnathifera</taxon>
        <taxon>Rotifera</taxon>
        <taxon>Eurotatoria</taxon>
        <taxon>Bdelloidea</taxon>
        <taxon>Philodinida</taxon>
        <taxon>Philodinidae</taxon>
        <taxon>Didymodactylos</taxon>
    </lineage>
</organism>
<keyword evidence="4" id="KW-0800">Toxin</keyword>
<feature type="compositionally biased region" description="Basic and acidic residues" evidence="11">
    <location>
        <begin position="270"/>
        <end position="290"/>
    </location>
</feature>
<keyword evidence="5 10" id="KW-0328">Glycosyltransferase</keyword>
<accession>A0A815KCU7</accession>
<evidence type="ECO:0000256" key="9">
    <source>
        <dbReference type="ARBA" id="ARBA00047597"/>
    </source>
</evidence>
<dbReference type="GO" id="GO:0003950">
    <property type="term" value="F:NAD+ poly-ADP-ribosyltransferase activity"/>
    <property type="evidence" value="ECO:0007669"/>
    <property type="project" value="TreeGrafter"/>
</dbReference>
<dbReference type="AlphaFoldDB" id="A0A815KCU7"/>
<gene>
    <name evidence="12" type="ORF">GPM918_LOCUS32935</name>
    <name evidence="13" type="ORF">SRO942_LOCUS33608</name>
</gene>
<evidence type="ECO:0000256" key="11">
    <source>
        <dbReference type="SAM" id="MobiDB-lite"/>
    </source>
</evidence>
<dbReference type="EMBL" id="CAJNOQ010017150">
    <property type="protein sequence ID" value="CAF1393994.1"/>
    <property type="molecule type" value="Genomic_DNA"/>
</dbReference>
<dbReference type="OrthoDB" id="10077561at2759"/>
<dbReference type="InterPro" id="IPR032675">
    <property type="entry name" value="LRR_dom_sf"/>
</dbReference>
<keyword evidence="3" id="KW-0964">Secreted</keyword>
<evidence type="ECO:0000256" key="5">
    <source>
        <dbReference type="ARBA" id="ARBA00022676"/>
    </source>
</evidence>
<dbReference type="Proteomes" id="UP000663829">
    <property type="component" value="Unassembled WGS sequence"/>
</dbReference>
<comment type="similarity">
    <text evidence="2 10">Belongs to the Arg-specific ADP-ribosyltransferase family.</text>
</comment>
<evidence type="ECO:0000313" key="14">
    <source>
        <dbReference type="Proteomes" id="UP000663829"/>
    </source>
</evidence>
<keyword evidence="6 10" id="KW-0808">Transferase</keyword>
<dbReference type="GO" id="GO:0016779">
    <property type="term" value="F:nucleotidyltransferase activity"/>
    <property type="evidence" value="ECO:0007669"/>
    <property type="project" value="UniProtKB-KW"/>
</dbReference>
<evidence type="ECO:0000256" key="3">
    <source>
        <dbReference type="ARBA" id="ARBA00022525"/>
    </source>
</evidence>
<evidence type="ECO:0000256" key="8">
    <source>
        <dbReference type="ARBA" id="ARBA00023026"/>
    </source>
</evidence>
<keyword evidence="10" id="KW-0520">NAD</keyword>
<dbReference type="GO" id="GO:0005576">
    <property type="term" value="C:extracellular region"/>
    <property type="evidence" value="ECO:0007669"/>
    <property type="project" value="UniProtKB-SubCell"/>
</dbReference>
<dbReference type="Gene3D" id="3.80.10.10">
    <property type="entry name" value="Ribonuclease Inhibitor"/>
    <property type="match status" value="1"/>
</dbReference>
<evidence type="ECO:0000256" key="4">
    <source>
        <dbReference type="ARBA" id="ARBA00022656"/>
    </source>
</evidence>
<dbReference type="SUPFAM" id="SSF56399">
    <property type="entry name" value="ADP-ribosylation"/>
    <property type="match status" value="1"/>
</dbReference>
<evidence type="ECO:0000256" key="10">
    <source>
        <dbReference type="RuleBase" id="RU361228"/>
    </source>
</evidence>
<dbReference type="PROSITE" id="PS51996">
    <property type="entry name" value="TR_MART"/>
    <property type="match status" value="1"/>
</dbReference>
<dbReference type="PANTHER" id="PTHR10339">
    <property type="entry name" value="ADP-RIBOSYLTRANSFERASE"/>
    <property type="match status" value="1"/>
</dbReference>
<dbReference type="SUPFAM" id="SSF52047">
    <property type="entry name" value="RNI-like"/>
    <property type="match status" value="1"/>
</dbReference>
<evidence type="ECO:0000313" key="12">
    <source>
        <dbReference type="EMBL" id="CAF1393994.1"/>
    </source>
</evidence>
<dbReference type="Pfam" id="PF01129">
    <property type="entry name" value="ART"/>
    <property type="match status" value="1"/>
</dbReference>
<keyword evidence="14" id="KW-1185">Reference proteome</keyword>
<keyword evidence="10" id="KW-0521">NADP</keyword>
<reference evidence="12" key="1">
    <citation type="submission" date="2021-02" db="EMBL/GenBank/DDBJ databases">
        <authorList>
            <person name="Nowell W R."/>
        </authorList>
    </citation>
    <scope>NUCLEOTIDE SEQUENCE</scope>
</reference>
<evidence type="ECO:0000256" key="6">
    <source>
        <dbReference type="ARBA" id="ARBA00022679"/>
    </source>
</evidence>
<keyword evidence="8" id="KW-0843">Virulence</keyword>
<dbReference type="PANTHER" id="PTHR10339:SF25">
    <property type="entry name" value="SECRETED EXOENZYME S"/>
    <property type="match status" value="1"/>
</dbReference>